<accession>A0A9P6ERC0</accession>
<reference evidence="2" key="1">
    <citation type="submission" date="2020-11" db="EMBL/GenBank/DDBJ databases">
        <authorList>
            <consortium name="DOE Joint Genome Institute"/>
            <person name="Ahrendt S."/>
            <person name="Riley R."/>
            <person name="Andreopoulos W."/>
            <person name="Labutti K."/>
            <person name="Pangilinan J."/>
            <person name="Ruiz-Duenas F.J."/>
            <person name="Barrasa J.M."/>
            <person name="Sanchez-Garcia M."/>
            <person name="Camarero S."/>
            <person name="Miyauchi S."/>
            <person name="Serrano A."/>
            <person name="Linde D."/>
            <person name="Babiker R."/>
            <person name="Drula E."/>
            <person name="Ayuso-Fernandez I."/>
            <person name="Pacheco R."/>
            <person name="Padilla G."/>
            <person name="Ferreira P."/>
            <person name="Barriuso J."/>
            <person name="Kellner H."/>
            <person name="Castanera R."/>
            <person name="Alfaro M."/>
            <person name="Ramirez L."/>
            <person name="Pisabarro A.G."/>
            <person name="Kuo A."/>
            <person name="Tritt A."/>
            <person name="Lipzen A."/>
            <person name="He G."/>
            <person name="Yan M."/>
            <person name="Ng V."/>
            <person name="Cullen D."/>
            <person name="Martin F."/>
            <person name="Rosso M.-N."/>
            <person name="Henrissat B."/>
            <person name="Hibbett D."/>
            <person name="Martinez A.T."/>
            <person name="Grigoriev I.V."/>
        </authorList>
    </citation>
    <scope>NUCLEOTIDE SEQUENCE</scope>
    <source>
        <strain evidence="2">CBS 506.95</strain>
    </source>
</reference>
<evidence type="ECO:0000313" key="2">
    <source>
        <dbReference type="EMBL" id="KAF9533722.1"/>
    </source>
</evidence>
<gene>
    <name evidence="2" type="ORF">CPB83DRAFT_844435</name>
</gene>
<dbReference type="EMBL" id="MU157827">
    <property type="protein sequence ID" value="KAF9533722.1"/>
    <property type="molecule type" value="Genomic_DNA"/>
</dbReference>
<dbReference type="AlphaFoldDB" id="A0A9P6ERC0"/>
<dbReference type="OrthoDB" id="3067648at2759"/>
<keyword evidence="3" id="KW-1185">Reference proteome</keyword>
<protein>
    <submittedName>
        <fullName evidence="2">Uncharacterized protein</fullName>
    </submittedName>
</protein>
<sequence>MTSRFNFVLPIILIFLLLVNAQSTVTTLNAAGQTVIEVITTNPQGIAITQIISTVATTAAVTTTPPAQAPIQPGPVAQPAASGTPGAPTPFTYTTIVGGVTNTVVAIFTPTSPATTPVTAPAIGTIYDYSSWLSVYGPPKSGGDARRSRTVHCSLIALVLGVVGWAMW</sequence>
<feature type="chain" id="PRO_5040508364" evidence="1">
    <location>
        <begin position="22"/>
        <end position="168"/>
    </location>
</feature>
<feature type="signal peptide" evidence="1">
    <location>
        <begin position="1"/>
        <end position="21"/>
    </location>
</feature>
<name>A0A9P6ERC0_9AGAR</name>
<organism evidence="2 3">
    <name type="scientific">Crepidotus variabilis</name>
    <dbReference type="NCBI Taxonomy" id="179855"/>
    <lineage>
        <taxon>Eukaryota</taxon>
        <taxon>Fungi</taxon>
        <taxon>Dikarya</taxon>
        <taxon>Basidiomycota</taxon>
        <taxon>Agaricomycotina</taxon>
        <taxon>Agaricomycetes</taxon>
        <taxon>Agaricomycetidae</taxon>
        <taxon>Agaricales</taxon>
        <taxon>Agaricineae</taxon>
        <taxon>Crepidotaceae</taxon>
        <taxon>Crepidotus</taxon>
    </lineage>
</organism>
<keyword evidence="1" id="KW-0732">Signal</keyword>
<comment type="caution">
    <text evidence="2">The sequence shown here is derived from an EMBL/GenBank/DDBJ whole genome shotgun (WGS) entry which is preliminary data.</text>
</comment>
<dbReference type="Proteomes" id="UP000807306">
    <property type="component" value="Unassembled WGS sequence"/>
</dbReference>
<proteinExistence type="predicted"/>
<evidence type="ECO:0000256" key="1">
    <source>
        <dbReference type="SAM" id="SignalP"/>
    </source>
</evidence>
<evidence type="ECO:0000313" key="3">
    <source>
        <dbReference type="Proteomes" id="UP000807306"/>
    </source>
</evidence>